<sequence length="234" mass="23773">MTDLHGASILLVGATGGLGREFAHILHDKGATLTLAGRDQAALEALGIPGATVTGDITQDGVPERFVEAAVAAHGRLDGVIFAVGAVAFGPAAEVSDSTLDALWKVNTKAPMALLRAATPALQSSAEAGGSPFMLALSGVVSESPTAGLAAYSAVKSALHAHFSAAGREMRRVGIRLLDARPGHTDTELSKHPVAGQPPAFPKGLDPHAVAVRIVEGIEADERDLPSTAFSALA</sequence>
<keyword evidence="4" id="KW-1185">Reference proteome</keyword>
<dbReference type="PANTHER" id="PTHR44196:SF1">
    <property type="entry name" value="DEHYDROGENASE_REDUCTASE SDR FAMILY MEMBER 7B"/>
    <property type="match status" value="1"/>
</dbReference>
<dbReference type="PANTHER" id="PTHR44196">
    <property type="entry name" value="DEHYDROGENASE/REDUCTASE SDR FAMILY MEMBER 7B"/>
    <property type="match status" value="1"/>
</dbReference>
<dbReference type="RefSeq" id="WP_211286292.1">
    <property type="nucleotide sequence ID" value="NZ_CP026923.1"/>
</dbReference>
<dbReference type="GO" id="GO:0016491">
    <property type="term" value="F:oxidoreductase activity"/>
    <property type="evidence" value="ECO:0007669"/>
    <property type="project" value="UniProtKB-KW"/>
</dbReference>
<name>A0A2L2BRX5_9MICO</name>
<dbReference type="PRINTS" id="PR00081">
    <property type="entry name" value="GDHRDH"/>
</dbReference>
<organism evidence="3 4">
    <name type="scientific">Pontimonas salivibrio</name>
    <dbReference type="NCBI Taxonomy" id="1159327"/>
    <lineage>
        <taxon>Bacteria</taxon>
        <taxon>Bacillati</taxon>
        <taxon>Actinomycetota</taxon>
        <taxon>Actinomycetes</taxon>
        <taxon>Micrococcales</taxon>
        <taxon>Microbacteriaceae</taxon>
        <taxon>Pontimonas</taxon>
    </lineage>
</organism>
<reference evidence="3 4" key="1">
    <citation type="submission" date="2018-02" db="EMBL/GenBank/DDBJ databases">
        <title>Complete genome of the streamlined marine actinobacterium Pontimonas salivibrio CL-TW6 adapted to coastal planktonic lifestype.</title>
        <authorList>
            <person name="Cho B.C."/>
            <person name="Hardies S.C."/>
            <person name="Jang G.I."/>
            <person name="Hwang C.Y."/>
        </authorList>
    </citation>
    <scope>NUCLEOTIDE SEQUENCE [LARGE SCALE GENOMIC DNA]</scope>
    <source>
        <strain evidence="3 4">CL-TW6</strain>
    </source>
</reference>
<dbReference type="Gene3D" id="3.40.50.720">
    <property type="entry name" value="NAD(P)-binding Rossmann-like Domain"/>
    <property type="match status" value="1"/>
</dbReference>
<comment type="similarity">
    <text evidence="1">Belongs to the short-chain dehydrogenases/reductases (SDR) family.</text>
</comment>
<accession>A0A2L2BRX5</accession>
<dbReference type="KEGG" id="psai:C3B54_111486"/>
<keyword evidence="2" id="KW-0560">Oxidoreductase</keyword>
<dbReference type="EMBL" id="CP026923">
    <property type="protein sequence ID" value="AVG24426.1"/>
    <property type="molecule type" value="Genomic_DNA"/>
</dbReference>
<protein>
    <submittedName>
        <fullName evidence="3">Short chain dehydrogenase-like protein</fullName>
    </submittedName>
</protein>
<dbReference type="GO" id="GO:0016020">
    <property type="term" value="C:membrane"/>
    <property type="evidence" value="ECO:0007669"/>
    <property type="project" value="TreeGrafter"/>
</dbReference>
<proteinExistence type="inferred from homology"/>
<evidence type="ECO:0000256" key="2">
    <source>
        <dbReference type="ARBA" id="ARBA00023002"/>
    </source>
</evidence>
<dbReference type="CDD" id="cd05233">
    <property type="entry name" value="SDR_c"/>
    <property type="match status" value="1"/>
</dbReference>
<dbReference type="SUPFAM" id="SSF51735">
    <property type="entry name" value="NAD(P)-binding Rossmann-fold domains"/>
    <property type="match status" value="1"/>
</dbReference>
<dbReference type="Pfam" id="PF00106">
    <property type="entry name" value="adh_short"/>
    <property type="match status" value="1"/>
</dbReference>
<dbReference type="AlphaFoldDB" id="A0A2L2BRX5"/>
<dbReference type="Proteomes" id="UP000243077">
    <property type="component" value="Chromosome"/>
</dbReference>
<evidence type="ECO:0000313" key="3">
    <source>
        <dbReference type="EMBL" id="AVG24426.1"/>
    </source>
</evidence>
<evidence type="ECO:0000313" key="4">
    <source>
        <dbReference type="Proteomes" id="UP000243077"/>
    </source>
</evidence>
<gene>
    <name evidence="3" type="ORF">C3B54_111486</name>
</gene>
<dbReference type="InterPro" id="IPR036291">
    <property type="entry name" value="NAD(P)-bd_dom_sf"/>
</dbReference>
<evidence type="ECO:0000256" key="1">
    <source>
        <dbReference type="ARBA" id="ARBA00006484"/>
    </source>
</evidence>
<dbReference type="InterPro" id="IPR002347">
    <property type="entry name" value="SDR_fam"/>
</dbReference>